<dbReference type="Gene3D" id="3.30.360.10">
    <property type="entry name" value="Dihydrodipicolinate Reductase, domain 2"/>
    <property type="match status" value="1"/>
</dbReference>
<accession>A0A0F8WBS4</accession>
<dbReference type="Gene3D" id="3.40.50.720">
    <property type="entry name" value="NAD(P)-binding Rossmann-like Domain"/>
    <property type="match status" value="1"/>
</dbReference>
<proteinExistence type="predicted"/>
<comment type="caution">
    <text evidence="1">The sequence shown here is derived from an EMBL/GenBank/DDBJ whole genome shotgun (WGS) entry which is preliminary data.</text>
</comment>
<dbReference type="AlphaFoldDB" id="A0A0F8WBS4"/>
<dbReference type="InterPro" id="IPR050085">
    <property type="entry name" value="AGPR"/>
</dbReference>
<name>A0A0F8WBS4_9ZZZZ</name>
<gene>
    <name evidence="1" type="ORF">LCGC14_3086010</name>
</gene>
<reference evidence="1" key="1">
    <citation type="journal article" date="2015" name="Nature">
        <title>Complex archaea that bridge the gap between prokaryotes and eukaryotes.</title>
        <authorList>
            <person name="Spang A."/>
            <person name="Saw J.H."/>
            <person name="Jorgensen S.L."/>
            <person name="Zaremba-Niedzwiedzka K."/>
            <person name="Martijn J."/>
            <person name="Lind A.E."/>
            <person name="van Eijk R."/>
            <person name="Schleper C."/>
            <person name="Guy L."/>
            <person name="Ettema T.J."/>
        </authorList>
    </citation>
    <scope>NUCLEOTIDE SEQUENCE</scope>
</reference>
<sequence>MVSVIDNLVKGAAGQAIQNMNAMLGLPETAGLETPAVYP</sequence>
<protein>
    <recommendedName>
        <fullName evidence="2">N-acetyl-gamma-glutamyl-phosphate reductase</fullName>
    </recommendedName>
</protein>
<evidence type="ECO:0000313" key="1">
    <source>
        <dbReference type="EMBL" id="KKK54312.1"/>
    </source>
</evidence>
<dbReference type="PANTHER" id="PTHR32338">
    <property type="entry name" value="N-ACETYL-GAMMA-GLUTAMYL-PHOSPHATE REDUCTASE, CHLOROPLASTIC-RELATED-RELATED"/>
    <property type="match status" value="1"/>
</dbReference>
<dbReference type="EMBL" id="LAZR01066057">
    <property type="protein sequence ID" value="KKK54312.1"/>
    <property type="molecule type" value="Genomic_DNA"/>
</dbReference>
<organism evidence="1">
    <name type="scientific">marine sediment metagenome</name>
    <dbReference type="NCBI Taxonomy" id="412755"/>
    <lineage>
        <taxon>unclassified sequences</taxon>
        <taxon>metagenomes</taxon>
        <taxon>ecological metagenomes</taxon>
    </lineage>
</organism>
<evidence type="ECO:0008006" key="2">
    <source>
        <dbReference type="Google" id="ProtNLM"/>
    </source>
</evidence>
<dbReference type="PANTHER" id="PTHR32338:SF10">
    <property type="entry name" value="N-ACETYL-GAMMA-GLUTAMYL-PHOSPHATE REDUCTASE, CHLOROPLASTIC-RELATED"/>
    <property type="match status" value="1"/>
</dbReference>